<dbReference type="Pfam" id="PF01544">
    <property type="entry name" value="CorA"/>
    <property type="match status" value="1"/>
</dbReference>
<evidence type="ECO:0000256" key="12">
    <source>
        <dbReference type="ARBA" id="ARBA00034269"/>
    </source>
</evidence>
<evidence type="ECO:0000256" key="9">
    <source>
        <dbReference type="ARBA" id="ARBA00022989"/>
    </source>
</evidence>
<evidence type="ECO:0000313" key="15">
    <source>
        <dbReference type="EMBL" id="MES0873083.1"/>
    </source>
</evidence>
<comment type="subcellular location">
    <subcellularLocation>
        <location evidence="1">Cell inner membrane</location>
        <topology evidence="1">Multi-pass membrane protein</topology>
    </subcellularLocation>
    <subcellularLocation>
        <location evidence="13">Membrane</location>
        <topology evidence="13">Multi-pass membrane protein</topology>
    </subcellularLocation>
</comment>
<dbReference type="SUPFAM" id="SSF143865">
    <property type="entry name" value="CorA soluble domain-like"/>
    <property type="match status" value="1"/>
</dbReference>
<proteinExistence type="inferred from homology"/>
<feature type="coiled-coil region" evidence="14">
    <location>
        <begin position="136"/>
        <end position="167"/>
    </location>
</feature>
<evidence type="ECO:0000256" key="6">
    <source>
        <dbReference type="ARBA" id="ARBA00022519"/>
    </source>
</evidence>
<evidence type="ECO:0000256" key="1">
    <source>
        <dbReference type="ARBA" id="ARBA00004429"/>
    </source>
</evidence>
<dbReference type="InterPro" id="IPR045861">
    <property type="entry name" value="CorA_cytoplasmic_dom"/>
</dbReference>
<keyword evidence="6" id="KW-0997">Cell inner membrane</keyword>
<dbReference type="EMBL" id="JBEPIJ010000003">
    <property type="protein sequence ID" value="MES0873083.1"/>
    <property type="molecule type" value="Genomic_DNA"/>
</dbReference>
<sequence length="321" mass="36751">MIRLFRIDDGAVQPLECGADALEAHIEQAHWIDAQAPDEGERALLQRLLQVDLPDADEVDEIEPSARCFCDPAGIHVYSLYLAVSEGRHRLVTVACILQSRRLITIRDEELADFRLLRMRIRRRQIAAASPADLLMTLLEQKVENHADMLEDQHRELERVSQTVLEDRHADLGAAIARLAHLEDSNGKVRLCLMDTQRDLSFLLRHLDQGAARVDAMRETIRDVETLMSHTTFLFDKINFLMDSTQGFINIEQNQIIKIFSIAAVVFLPPTLVASIYGMNFDHMPELKWLLGYPWALGLMLLSGIAPYLYFKRKGWLRRSR</sequence>
<keyword evidence="5 13" id="KW-1003">Cell membrane</keyword>
<dbReference type="PANTHER" id="PTHR47685:SF1">
    <property type="entry name" value="MAGNESIUM TRANSPORT PROTEIN CORA"/>
    <property type="match status" value="1"/>
</dbReference>
<dbReference type="SUPFAM" id="SSF144083">
    <property type="entry name" value="Magnesium transport protein CorA, transmembrane region"/>
    <property type="match status" value="1"/>
</dbReference>
<keyword evidence="9 13" id="KW-1133">Transmembrane helix</keyword>
<evidence type="ECO:0000256" key="4">
    <source>
        <dbReference type="ARBA" id="ARBA00022448"/>
    </source>
</evidence>
<evidence type="ECO:0000256" key="2">
    <source>
        <dbReference type="ARBA" id="ARBA00009765"/>
    </source>
</evidence>
<gene>
    <name evidence="13 15" type="primary">corA</name>
    <name evidence="15" type="ORF">ABSH63_03525</name>
</gene>
<keyword evidence="14" id="KW-0175">Coiled coil</keyword>
<dbReference type="Gene3D" id="1.20.58.340">
    <property type="entry name" value="Magnesium transport protein CorA, transmembrane region"/>
    <property type="match status" value="1"/>
</dbReference>
<comment type="function">
    <text evidence="13">Mediates influx of magnesium ions.</text>
</comment>
<name>A0ABV2A756_9GAMM</name>
<keyword evidence="10 13" id="KW-0406">Ion transport</keyword>
<dbReference type="InterPro" id="IPR045863">
    <property type="entry name" value="CorA_TM1_TM2"/>
</dbReference>
<organism evidence="15 16">
    <name type="scientific">Sinimarinibacterium thermocellulolyticum</name>
    <dbReference type="NCBI Taxonomy" id="3170016"/>
    <lineage>
        <taxon>Bacteria</taxon>
        <taxon>Pseudomonadati</taxon>
        <taxon>Pseudomonadota</taxon>
        <taxon>Gammaproteobacteria</taxon>
        <taxon>Nevskiales</taxon>
        <taxon>Nevskiaceae</taxon>
        <taxon>Sinimarinibacterium</taxon>
    </lineage>
</organism>
<dbReference type="RefSeq" id="WP_352887483.1">
    <property type="nucleotide sequence ID" value="NZ_JBEPIJ010000003.1"/>
</dbReference>
<accession>A0ABV2A756</accession>
<dbReference type="Proteomes" id="UP001465331">
    <property type="component" value="Unassembled WGS sequence"/>
</dbReference>
<feature type="transmembrane region" description="Helical" evidence="13">
    <location>
        <begin position="291"/>
        <end position="311"/>
    </location>
</feature>
<evidence type="ECO:0000256" key="14">
    <source>
        <dbReference type="SAM" id="Coils"/>
    </source>
</evidence>
<dbReference type="CDD" id="cd12835">
    <property type="entry name" value="EcCorA-like_1"/>
    <property type="match status" value="1"/>
</dbReference>
<evidence type="ECO:0000256" key="5">
    <source>
        <dbReference type="ARBA" id="ARBA00022475"/>
    </source>
</evidence>
<evidence type="ECO:0000256" key="11">
    <source>
        <dbReference type="ARBA" id="ARBA00023136"/>
    </source>
</evidence>
<dbReference type="InterPro" id="IPR050829">
    <property type="entry name" value="CorA_MIT"/>
</dbReference>
<evidence type="ECO:0000256" key="10">
    <source>
        <dbReference type="ARBA" id="ARBA00023065"/>
    </source>
</evidence>
<keyword evidence="11 13" id="KW-0472">Membrane</keyword>
<keyword evidence="8 13" id="KW-0460">Magnesium</keyword>
<dbReference type="InterPro" id="IPR002523">
    <property type="entry name" value="MgTranspt_CorA/ZnTranspt_ZntB"/>
</dbReference>
<feature type="transmembrane region" description="Helical" evidence="13">
    <location>
        <begin position="259"/>
        <end position="279"/>
    </location>
</feature>
<reference evidence="15 16" key="1">
    <citation type="submission" date="2024-06" db="EMBL/GenBank/DDBJ databases">
        <authorList>
            <person name="Li Z."/>
            <person name="Jiang Y."/>
        </authorList>
    </citation>
    <scope>NUCLEOTIDE SEQUENCE [LARGE SCALE GENOMIC DNA]</scope>
    <source>
        <strain evidence="15 16">HSW-8</strain>
    </source>
</reference>
<evidence type="ECO:0000313" key="16">
    <source>
        <dbReference type="Proteomes" id="UP001465331"/>
    </source>
</evidence>
<dbReference type="PANTHER" id="PTHR47685">
    <property type="entry name" value="MAGNESIUM TRANSPORT PROTEIN CORA"/>
    <property type="match status" value="1"/>
</dbReference>
<comment type="caution">
    <text evidence="15">The sequence shown here is derived from an EMBL/GenBank/DDBJ whole genome shotgun (WGS) entry which is preliminary data.</text>
</comment>
<evidence type="ECO:0000256" key="7">
    <source>
        <dbReference type="ARBA" id="ARBA00022692"/>
    </source>
</evidence>
<evidence type="ECO:0000256" key="8">
    <source>
        <dbReference type="ARBA" id="ARBA00022842"/>
    </source>
</evidence>
<comment type="similarity">
    <text evidence="2 13">Belongs to the CorA metal ion transporter (MIT) (TC 1.A.35) family.</text>
</comment>
<dbReference type="NCBIfam" id="TIGR00383">
    <property type="entry name" value="corA"/>
    <property type="match status" value="1"/>
</dbReference>
<keyword evidence="16" id="KW-1185">Reference proteome</keyword>
<dbReference type="InterPro" id="IPR004488">
    <property type="entry name" value="Mg/Co-transport_prot_CorA"/>
</dbReference>
<keyword evidence="4 13" id="KW-0813">Transport</keyword>
<evidence type="ECO:0000256" key="3">
    <source>
        <dbReference type="ARBA" id="ARBA00019439"/>
    </source>
</evidence>
<evidence type="ECO:0000256" key="13">
    <source>
        <dbReference type="RuleBase" id="RU362010"/>
    </source>
</evidence>
<protein>
    <recommendedName>
        <fullName evidence="3 13">Magnesium transport protein CorA</fullName>
    </recommendedName>
</protein>
<keyword evidence="7 13" id="KW-0812">Transmembrane</keyword>
<comment type="catalytic activity">
    <reaction evidence="12">
        <text>Mg(2+)(in) = Mg(2+)(out)</text>
        <dbReference type="Rhea" id="RHEA:29827"/>
        <dbReference type="ChEBI" id="CHEBI:18420"/>
    </reaction>
</comment>